<dbReference type="Gene3D" id="1.20.1250.20">
    <property type="entry name" value="MFS general substrate transporter like domains"/>
    <property type="match status" value="2"/>
</dbReference>
<keyword evidence="6 8" id="KW-1133">Transmembrane helix</keyword>
<evidence type="ECO:0000256" key="3">
    <source>
        <dbReference type="ARBA" id="ARBA00022475"/>
    </source>
</evidence>
<dbReference type="NCBIfam" id="NF037955">
    <property type="entry name" value="mfs"/>
    <property type="match status" value="1"/>
</dbReference>
<keyword evidence="4" id="KW-0997">Cell inner membrane</keyword>
<feature type="transmembrane region" description="Helical" evidence="8">
    <location>
        <begin position="70"/>
        <end position="90"/>
    </location>
</feature>
<comment type="subcellular location">
    <subcellularLocation>
        <location evidence="1">Cell inner membrane</location>
        <topology evidence="1">Multi-pass membrane protein</topology>
    </subcellularLocation>
</comment>
<feature type="transmembrane region" description="Helical" evidence="8">
    <location>
        <begin position="134"/>
        <end position="152"/>
    </location>
</feature>
<accession>A0ABS2NHU9</accession>
<evidence type="ECO:0000256" key="6">
    <source>
        <dbReference type="ARBA" id="ARBA00022989"/>
    </source>
</evidence>
<feature type="transmembrane region" description="Helical" evidence="8">
    <location>
        <begin position="42"/>
        <end position="63"/>
    </location>
</feature>
<evidence type="ECO:0000256" key="4">
    <source>
        <dbReference type="ARBA" id="ARBA00022519"/>
    </source>
</evidence>
<dbReference type="EMBL" id="JAFBDZ010000004">
    <property type="protein sequence ID" value="MBM7587380.1"/>
    <property type="molecule type" value="Genomic_DNA"/>
</dbReference>
<reference evidence="10 11" key="1">
    <citation type="submission" date="2021-01" db="EMBL/GenBank/DDBJ databases">
        <title>Genomic Encyclopedia of Type Strains, Phase IV (KMG-IV): sequencing the most valuable type-strain genomes for metagenomic binning, comparative biology and taxonomic classification.</title>
        <authorList>
            <person name="Goeker M."/>
        </authorList>
    </citation>
    <scope>NUCLEOTIDE SEQUENCE [LARGE SCALE GENOMIC DNA]</scope>
    <source>
        <strain evidence="10 11">DSM 24834</strain>
    </source>
</reference>
<dbReference type="InterPro" id="IPR026032">
    <property type="entry name" value="HcaT-like"/>
</dbReference>
<dbReference type="RefSeq" id="WP_205174555.1">
    <property type="nucleotide sequence ID" value="NZ_JAFBDZ010000004.1"/>
</dbReference>
<feature type="transmembrane region" description="Helical" evidence="8">
    <location>
        <begin position="96"/>
        <end position="113"/>
    </location>
</feature>
<organism evidence="10 11">
    <name type="scientific">Rossellomorea pakistanensis</name>
    <dbReference type="NCBI Taxonomy" id="992288"/>
    <lineage>
        <taxon>Bacteria</taxon>
        <taxon>Bacillati</taxon>
        <taxon>Bacillota</taxon>
        <taxon>Bacilli</taxon>
        <taxon>Bacillales</taxon>
        <taxon>Bacillaceae</taxon>
        <taxon>Rossellomorea</taxon>
    </lineage>
</organism>
<evidence type="ECO:0000313" key="10">
    <source>
        <dbReference type="EMBL" id="MBM7587380.1"/>
    </source>
</evidence>
<dbReference type="InterPro" id="IPR024989">
    <property type="entry name" value="MFS_assoc_dom"/>
</dbReference>
<dbReference type="Pfam" id="PF12832">
    <property type="entry name" value="MFS_1_like"/>
    <property type="match status" value="1"/>
</dbReference>
<name>A0ABS2NHU9_9BACI</name>
<feature type="transmembrane region" description="Helical" evidence="8">
    <location>
        <begin position="291"/>
        <end position="312"/>
    </location>
</feature>
<sequence>MNTQRWMSRQFFSFFVTWGIFLPYWTGWMIHAKGMTISQAGLIMSLGLVARGLSTLIVFPFLSGKFSSKAILNGTAIGTLIALLCCIPASSFTSLLVVTLLLHVFYPTLMPALDSAAGVLMQSNQLKNYGKSRLWGSIGFVMAGMTLTVFTESLGDEVILWALVLGILAFVVLGFMHVPIVLLEKPQADETKKSGMLKLFRIKHFGLVLVIVILLQAAHASYYNYGYIFLQEINAPKYLIGLIINIAVIAEIIFFSIADKSFNKFSVGSLLTLAAMGSSVRWILVFAFPNVIVFGVSQTLHACSFAMAHYAFMKYLIKNIPYEQIPKAQGIYSALALSWSTAVFTILGGYLFEIEPRYAFIGMIISTIPAMLIAFVYRNLELKKEADVAIPFVDIRNES</sequence>
<keyword evidence="2" id="KW-0813">Transport</keyword>
<protein>
    <submittedName>
        <fullName evidence="10">PPP family 3-phenylpropionic acid transporter</fullName>
    </submittedName>
</protein>
<proteinExistence type="predicted"/>
<feature type="transmembrane region" description="Helical" evidence="8">
    <location>
        <begin position="332"/>
        <end position="352"/>
    </location>
</feature>
<dbReference type="Proteomes" id="UP001646157">
    <property type="component" value="Unassembled WGS sequence"/>
</dbReference>
<evidence type="ECO:0000256" key="8">
    <source>
        <dbReference type="SAM" id="Phobius"/>
    </source>
</evidence>
<feature type="transmembrane region" description="Helical" evidence="8">
    <location>
        <begin position="12"/>
        <end position="30"/>
    </location>
</feature>
<feature type="domain" description="Major facilitator superfamily associated" evidence="9">
    <location>
        <begin position="6"/>
        <end position="360"/>
    </location>
</feature>
<evidence type="ECO:0000256" key="5">
    <source>
        <dbReference type="ARBA" id="ARBA00022692"/>
    </source>
</evidence>
<keyword evidence="5 8" id="KW-0812">Transmembrane</keyword>
<evidence type="ECO:0000256" key="1">
    <source>
        <dbReference type="ARBA" id="ARBA00004429"/>
    </source>
</evidence>
<evidence type="ECO:0000256" key="2">
    <source>
        <dbReference type="ARBA" id="ARBA00022448"/>
    </source>
</evidence>
<evidence type="ECO:0000256" key="7">
    <source>
        <dbReference type="ARBA" id="ARBA00023136"/>
    </source>
</evidence>
<evidence type="ECO:0000259" key="9">
    <source>
        <dbReference type="Pfam" id="PF12832"/>
    </source>
</evidence>
<keyword evidence="11" id="KW-1185">Reference proteome</keyword>
<evidence type="ECO:0000313" key="11">
    <source>
        <dbReference type="Proteomes" id="UP001646157"/>
    </source>
</evidence>
<dbReference type="PIRSF" id="PIRSF004925">
    <property type="entry name" value="HcaT"/>
    <property type="match status" value="1"/>
</dbReference>
<gene>
    <name evidence="10" type="ORF">JOC86_003953</name>
</gene>
<feature type="transmembrane region" description="Helical" evidence="8">
    <location>
        <begin position="158"/>
        <end position="183"/>
    </location>
</feature>
<feature type="transmembrane region" description="Helical" evidence="8">
    <location>
        <begin position="358"/>
        <end position="377"/>
    </location>
</feature>
<keyword evidence="3" id="KW-1003">Cell membrane</keyword>
<dbReference type="SUPFAM" id="SSF103473">
    <property type="entry name" value="MFS general substrate transporter"/>
    <property type="match status" value="1"/>
</dbReference>
<dbReference type="InterPro" id="IPR036259">
    <property type="entry name" value="MFS_trans_sf"/>
</dbReference>
<dbReference type="PANTHER" id="PTHR23522">
    <property type="entry name" value="BLL5896 PROTEIN"/>
    <property type="match status" value="1"/>
</dbReference>
<dbReference type="PANTHER" id="PTHR23522:SF10">
    <property type="entry name" value="3-PHENYLPROPIONIC ACID TRANSPORTER-RELATED"/>
    <property type="match status" value="1"/>
</dbReference>
<comment type="caution">
    <text evidence="10">The sequence shown here is derived from an EMBL/GenBank/DDBJ whole genome shotgun (WGS) entry which is preliminary data.</text>
</comment>
<keyword evidence="7 8" id="KW-0472">Membrane</keyword>
<feature type="transmembrane region" description="Helical" evidence="8">
    <location>
        <begin position="265"/>
        <end position="285"/>
    </location>
</feature>
<feature type="transmembrane region" description="Helical" evidence="8">
    <location>
        <begin position="238"/>
        <end position="258"/>
    </location>
</feature>
<feature type="transmembrane region" description="Helical" evidence="8">
    <location>
        <begin position="204"/>
        <end position="223"/>
    </location>
</feature>